<reference evidence="1 2" key="1">
    <citation type="submission" date="2018-01" db="EMBL/GenBank/DDBJ databases">
        <authorList>
            <person name="Gaut B.S."/>
            <person name="Morton B.R."/>
            <person name="Clegg M.T."/>
            <person name="Duvall M.R."/>
        </authorList>
    </citation>
    <scope>NUCLEOTIDE SEQUENCE [LARGE SCALE GENOMIC DNA]</scope>
    <source>
        <strain evidence="1">GP69</strain>
    </source>
</reference>
<keyword evidence="2" id="KW-1185">Reference proteome</keyword>
<proteinExistence type="predicted"/>
<evidence type="ECO:0000313" key="1">
    <source>
        <dbReference type="EMBL" id="SOY32386.1"/>
    </source>
</evidence>
<protein>
    <submittedName>
        <fullName evidence="1">Uncharacterized protein</fullName>
    </submittedName>
</protein>
<dbReference type="AlphaFoldDB" id="A0A2K4ZPN7"/>
<name>A0A2K4ZPN7_9FIRM</name>
<accession>A0A2K4ZPN7</accession>
<evidence type="ECO:0000313" key="2">
    <source>
        <dbReference type="Proteomes" id="UP000236311"/>
    </source>
</evidence>
<dbReference type="EMBL" id="OFSM01000048">
    <property type="protein sequence ID" value="SOY32386.1"/>
    <property type="molecule type" value="Genomic_DNA"/>
</dbReference>
<dbReference type="Proteomes" id="UP000236311">
    <property type="component" value="Unassembled WGS sequence"/>
</dbReference>
<organism evidence="1 2">
    <name type="scientific">Acetatifactor muris</name>
    <dbReference type="NCBI Taxonomy" id="879566"/>
    <lineage>
        <taxon>Bacteria</taxon>
        <taxon>Bacillati</taxon>
        <taxon>Bacillota</taxon>
        <taxon>Clostridia</taxon>
        <taxon>Lachnospirales</taxon>
        <taxon>Lachnospiraceae</taxon>
        <taxon>Acetatifactor</taxon>
    </lineage>
</organism>
<dbReference type="RefSeq" id="WP_103242339.1">
    <property type="nucleotide sequence ID" value="NZ_JANJZD010000053.1"/>
</dbReference>
<sequence length="96" mass="11158">MQQPLYTGVTVNNEIELCEISNMECKQHIEKALLRERISYYIRWPKPSIFSRKKNVCIICVNDSSRESAENVVRAVCDEKGFAVKFLLKKAQNSYL</sequence>
<gene>
    <name evidence="1" type="ORF">AMURIS_05144</name>
</gene>